<dbReference type="PROSITE" id="PS50096">
    <property type="entry name" value="IQ"/>
    <property type="match status" value="1"/>
</dbReference>
<dbReference type="OrthoDB" id="1927454at2759"/>
<dbReference type="PROSITE" id="PS00018">
    <property type="entry name" value="EF_HAND_1"/>
    <property type="match status" value="1"/>
</dbReference>
<sequence length="1054" mass="116798">MLTTGGHSRVILLGPDSSHPASAALVRQAVAQEPYLTALRDMHTSSGVSASTPDLIALPSVLTTKRQVQDFVDQEPSPLRVATTSITATKVFMPPTQDAPADDSTGVLVLQKEERQSDLNSRLIHDRSKHSGATKSRPTSCLLVNSKRVPSGGDSPLVKHPMRLVAAKLMASLTAHTMSPNQCDGKPSHTYFQDIFFQVAAQLEQQPSTAGLAQVLRQIWTVHVDPLHNDVERSKRLGLLTFAKEVHDAVVATNNDDTRAFTRPSKRDRHNSQRAPLNRLQRTASSIAKITPRGIKSSVAAPSFTPPDEICPSASVGRTNSSSASLEDSCVRQTRRHSEAVLTFAHIDQVQQVGKILSAKERVKALRLELISMQRLRESIFATVLSADAARQKDIDTRMRLRITAQLEQTLQKRYSVVPESMTLAAIQIQRMARGKLAGKRMRMARIVALMHLSKDLFRRKLQKREWQELDGVPNDVPIDELEEEMKAIVWEVTRLVRDLSLDWWKLSLSEERARLTWELSDAKDDLRHVHQQTSVLMQNISFGMSVATAPMLTKAHEARLGVHQYYSPSPRVADSTKELMDSIASINSKLEDFNFAVAKAKQTRTTASTQTDSTLQKQPTYLQALAKLAKLQDAITTSCPAADEESQADMVSDSPSRSADRMLDAPLPPQSYTVEPSAEVEASARAVADPAVGKFPTTARLDTPAESLPSSKKRPLHRTPKAATAPPPVPGLNDVPSIVAKEFKIVGKTQPHKPKIMCVAQLKLLLHEVYAARAIDELRSPVGEFLYRFFALKYGLRHVAEMYLVNFIASVKKFWKHDPEIRLCARVCHLRHTTPLSLDALDFYAGLLVGLGIHRHEAVIPVWFLPHLVRHAVDLIQKYEPGCMLEIVHHNPDATYKAIEGKLSKLPPAATHHDIGFSMASLTYVDRDDALAICVDAFEAVELAIHNHLVQAFHAADIDKNGVLCFAEFNSLVQKVYSTPHSHVQRMFFDAISLSGHPQHDAILPEVFVSIAKKEGLSRKSYVNERRDAITLPVDISVVQNEDLSSQQPIGQA</sequence>
<evidence type="ECO:0000256" key="1">
    <source>
        <dbReference type="SAM" id="MobiDB-lite"/>
    </source>
</evidence>
<dbReference type="InterPro" id="IPR018247">
    <property type="entry name" value="EF_Hand_1_Ca_BS"/>
</dbReference>
<dbReference type="GO" id="GO:0005509">
    <property type="term" value="F:calcium ion binding"/>
    <property type="evidence" value="ECO:0007669"/>
    <property type="project" value="InterPro"/>
</dbReference>
<feature type="region of interest" description="Disordered" evidence="1">
    <location>
        <begin position="640"/>
        <end position="679"/>
    </location>
</feature>
<evidence type="ECO:0000259" key="2">
    <source>
        <dbReference type="PROSITE" id="PS50222"/>
    </source>
</evidence>
<feature type="region of interest" description="Disordered" evidence="1">
    <location>
        <begin position="696"/>
        <end position="731"/>
    </location>
</feature>
<dbReference type="AlphaFoldDB" id="A0A024U9Q4"/>
<dbReference type="GeneID" id="20082419"/>
<gene>
    <name evidence="3" type="ORF">H310_05369</name>
</gene>
<dbReference type="VEuPathDB" id="FungiDB:H310_05369"/>
<accession>A0A024U9Q4</accession>
<dbReference type="PROSITE" id="PS50222">
    <property type="entry name" value="EF_HAND_2"/>
    <property type="match status" value="1"/>
</dbReference>
<feature type="compositionally biased region" description="Basic residues" evidence="1">
    <location>
        <begin position="712"/>
        <end position="721"/>
    </location>
</feature>
<feature type="domain" description="EF-hand" evidence="2">
    <location>
        <begin position="945"/>
        <end position="980"/>
    </location>
</feature>
<organism evidence="3">
    <name type="scientific">Aphanomyces invadans</name>
    <dbReference type="NCBI Taxonomy" id="157072"/>
    <lineage>
        <taxon>Eukaryota</taxon>
        <taxon>Sar</taxon>
        <taxon>Stramenopiles</taxon>
        <taxon>Oomycota</taxon>
        <taxon>Saprolegniomycetes</taxon>
        <taxon>Saprolegniales</taxon>
        <taxon>Verrucalvaceae</taxon>
        <taxon>Aphanomyces</taxon>
    </lineage>
</organism>
<name>A0A024U9Q4_9STRA</name>
<evidence type="ECO:0000313" key="3">
    <source>
        <dbReference type="EMBL" id="ETW02905.1"/>
    </source>
</evidence>
<proteinExistence type="predicted"/>
<dbReference type="RefSeq" id="XP_008868289.1">
    <property type="nucleotide sequence ID" value="XM_008870067.1"/>
</dbReference>
<protein>
    <recommendedName>
        <fullName evidence="2">EF-hand domain-containing protein</fullName>
    </recommendedName>
</protein>
<dbReference type="InterPro" id="IPR002048">
    <property type="entry name" value="EF_hand_dom"/>
</dbReference>
<reference evidence="3" key="1">
    <citation type="submission" date="2013-12" db="EMBL/GenBank/DDBJ databases">
        <title>The Genome Sequence of Aphanomyces invadans NJM9701.</title>
        <authorList>
            <consortium name="The Broad Institute Genomics Platform"/>
            <person name="Russ C."/>
            <person name="Tyler B."/>
            <person name="van West P."/>
            <person name="Dieguez-Uribeondo J."/>
            <person name="Young S.K."/>
            <person name="Zeng Q."/>
            <person name="Gargeya S."/>
            <person name="Fitzgerald M."/>
            <person name="Abouelleil A."/>
            <person name="Alvarado L."/>
            <person name="Chapman S.B."/>
            <person name="Gainer-Dewar J."/>
            <person name="Goldberg J."/>
            <person name="Griggs A."/>
            <person name="Gujja S."/>
            <person name="Hansen M."/>
            <person name="Howarth C."/>
            <person name="Imamovic A."/>
            <person name="Ireland A."/>
            <person name="Larimer J."/>
            <person name="McCowan C."/>
            <person name="Murphy C."/>
            <person name="Pearson M."/>
            <person name="Poon T.W."/>
            <person name="Priest M."/>
            <person name="Roberts A."/>
            <person name="Saif S."/>
            <person name="Shea T."/>
            <person name="Sykes S."/>
            <person name="Wortman J."/>
            <person name="Nusbaum C."/>
            <person name="Birren B."/>
        </authorList>
    </citation>
    <scope>NUCLEOTIDE SEQUENCE [LARGE SCALE GENOMIC DNA]</scope>
    <source>
        <strain evidence="3">NJM9701</strain>
    </source>
</reference>
<dbReference type="EMBL" id="KI913960">
    <property type="protein sequence ID" value="ETW02905.1"/>
    <property type="molecule type" value="Genomic_DNA"/>
</dbReference>
<dbReference type="PANTHER" id="PTHR34894:SF5">
    <property type="entry name" value="EF-HAND DOMAIN-CONTAINING PROTEIN"/>
    <property type="match status" value="1"/>
</dbReference>
<dbReference type="PANTHER" id="PTHR34894">
    <property type="entry name" value="SAM-DEPENDENT METHYLTRANSFERASE RSMI, CONSERVED SITE"/>
    <property type="match status" value="1"/>
</dbReference>